<accession>A0A5P2G061</accession>
<gene>
    <name evidence="1" type="ORF">E0W69_009475</name>
</gene>
<dbReference type="RefSeq" id="WP_131329823.1">
    <property type="nucleotide sequence ID" value="NZ_CP044016.1"/>
</dbReference>
<dbReference type="KEGG" id="arac:E0W69_009475"/>
<proteinExistence type="predicted"/>
<dbReference type="Proteomes" id="UP000292424">
    <property type="component" value="Chromosome"/>
</dbReference>
<dbReference type="EMBL" id="CP044016">
    <property type="protein sequence ID" value="QES88875.1"/>
    <property type="molecule type" value="Genomic_DNA"/>
</dbReference>
<reference evidence="1 2" key="1">
    <citation type="submission" date="2019-09" db="EMBL/GenBank/DDBJ databases">
        <title>Complete genome sequence of Arachidicoccus sp. B3-10 isolated from apple orchard soil.</title>
        <authorList>
            <person name="Kim H.S."/>
            <person name="Han K.-I."/>
            <person name="Suh M.K."/>
            <person name="Lee K.C."/>
            <person name="Eom M.K."/>
            <person name="Kim J.-S."/>
            <person name="Kang S.W."/>
            <person name="Sin Y."/>
            <person name="Lee J.-S."/>
        </authorList>
    </citation>
    <scope>NUCLEOTIDE SEQUENCE [LARGE SCALE GENOMIC DNA]</scope>
    <source>
        <strain evidence="1 2">B3-10</strain>
    </source>
</reference>
<sequence>MTGKNIISVDSIDSLRNISGTTNIVVSVISNNKLVYYTWDDANTTDDDTTIIKPNYFTTQAGRWIQIESPGGSNIELGTGLTTDTDGKATLDLSSTTLVQPQIRAGFSVKKNDGSLNFTYNYPYTTGGSYQIDKGSQVDITLYYKYPGATTGQALPTSVTGDFSVLAGADTESVVANLSSIVASRTLQVILAKAKSGLIVVNNQVQFASGQDTTSAAISLNFKDRVYFTMTTLSDLGSGNFDMSTLPQGSVTNAQLVDGISFLFSGITTGSDQYAYVIYPAAFGDLNSVIQNDSLPILGAFTKMSNINVANNSGLLVPCIVYRSNAVNPFSSAKLQFS</sequence>
<evidence type="ECO:0000313" key="1">
    <source>
        <dbReference type="EMBL" id="QES88875.1"/>
    </source>
</evidence>
<protein>
    <submittedName>
        <fullName evidence="1">Uncharacterized protein</fullName>
    </submittedName>
</protein>
<name>A0A5P2G061_9BACT</name>
<dbReference type="AlphaFoldDB" id="A0A5P2G061"/>
<evidence type="ECO:0000313" key="2">
    <source>
        <dbReference type="Proteomes" id="UP000292424"/>
    </source>
</evidence>
<organism evidence="1 2">
    <name type="scientific">Rhizosphaericola mali</name>
    <dbReference type="NCBI Taxonomy" id="2545455"/>
    <lineage>
        <taxon>Bacteria</taxon>
        <taxon>Pseudomonadati</taxon>
        <taxon>Bacteroidota</taxon>
        <taxon>Chitinophagia</taxon>
        <taxon>Chitinophagales</taxon>
        <taxon>Chitinophagaceae</taxon>
        <taxon>Rhizosphaericola</taxon>
    </lineage>
</organism>
<keyword evidence="2" id="KW-1185">Reference proteome</keyword>